<evidence type="ECO:0000313" key="1">
    <source>
        <dbReference type="EMBL" id="PON87343.1"/>
    </source>
</evidence>
<dbReference type="EMBL" id="JXTC01000118">
    <property type="protein sequence ID" value="PON87343.1"/>
    <property type="molecule type" value="Genomic_DNA"/>
</dbReference>
<gene>
    <name evidence="1" type="ORF">TorRG33x02_168350</name>
</gene>
<comment type="caution">
    <text evidence="1">The sequence shown here is derived from an EMBL/GenBank/DDBJ whole genome shotgun (WGS) entry which is preliminary data.</text>
</comment>
<evidence type="ECO:0000313" key="2">
    <source>
        <dbReference type="Proteomes" id="UP000237000"/>
    </source>
</evidence>
<name>A0A2P5EP71_TREOI</name>
<protein>
    <submittedName>
        <fullName evidence="1">Uncharacterized protein</fullName>
    </submittedName>
</protein>
<proteinExistence type="predicted"/>
<accession>A0A2P5EP71</accession>
<dbReference type="AlphaFoldDB" id="A0A2P5EP71"/>
<dbReference type="InParanoid" id="A0A2P5EP71"/>
<organism evidence="1 2">
    <name type="scientific">Trema orientale</name>
    <name type="common">Charcoal tree</name>
    <name type="synonym">Celtis orientalis</name>
    <dbReference type="NCBI Taxonomy" id="63057"/>
    <lineage>
        <taxon>Eukaryota</taxon>
        <taxon>Viridiplantae</taxon>
        <taxon>Streptophyta</taxon>
        <taxon>Embryophyta</taxon>
        <taxon>Tracheophyta</taxon>
        <taxon>Spermatophyta</taxon>
        <taxon>Magnoliopsida</taxon>
        <taxon>eudicotyledons</taxon>
        <taxon>Gunneridae</taxon>
        <taxon>Pentapetalae</taxon>
        <taxon>rosids</taxon>
        <taxon>fabids</taxon>
        <taxon>Rosales</taxon>
        <taxon>Cannabaceae</taxon>
        <taxon>Trema</taxon>
    </lineage>
</organism>
<reference evidence="2" key="1">
    <citation type="submission" date="2016-06" db="EMBL/GenBank/DDBJ databases">
        <title>Parallel loss of symbiosis genes in relatives of nitrogen-fixing non-legume Parasponia.</title>
        <authorList>
            <person name="Van Velzen R."/>
            <person name="Holmer R."/>
            <person name="Bu F."/>
            <person name="Rutten L."/>
            <person name="Van Zeijl A."/>
            <person name="Liu W."/>
            <person name="Santuari L."/>
            <person name="Cao Q."/>
            <person name="Sharma T."/>
            <person name="Shen D."/>
            <person name="Roswanjaya Y."/>
            <person name="Wardhani T."/>
            <person name="Kalhor M.S."/>
            <person name="Jansen J."/>
            <person name="Van den Hoogen J."/>
            <person name="Gungor B."/>
            <person name="Hartog M."/>
            <person name="Hontelez J."/>
            <person name="Verver J."/>
            <person name="Yang W.-C."/>
            <person name="Schijlen E."/>
            <person name="Repin R."/>
            <person name="Schilthuizen M."/>
            <person name="Schranz E."/>
            <person name="Heidstra R."/>
            <person name="Miyata K."/>
            <person name="Fedorova E."/>
            <person name="Kohlen W."/>
            <person name="Bisseling T."/>
            <person name="Smit S."/>
            <person name="Geurts R."/>
        </authorList>
    </citation>
    <scope>NUCLEOTIDE SEQUENCE [LARGE SCALE GENOMIC DNA]</scope>
    <source>
        <strain evidence="2">cv. RG33-2</strain>
    </source>
</reference>
<keyword evidence="2" id="KW-1185">Reference proteome</keyword>
<sequence>MSFSWSSSSSYVAQPETSLVAKLHQSVREDADGCITKVEPRMEVFWLDVDRCARRRDAAVYPREVYFGLDFVIRNYEGVVVAALARRVNGVLSVENAELTALYKGFVLPLIRVVLCVWLSAML</sequence>
<dbReference type="Proteomes" id="UP000237000">
    <property type="component" value="Unassembled WGS sequence"/>
</dbReference>